<sequence>MFNPLYCSEEGIEPPSPSFTGTDAVDKEGDLQVMKDCNANAGLATSSASDVPSFANSSTEGDTHTSTSNVNTVEMEITCAILKALNLVDQMQGSVADFEDVLVFSKELFCRNDTELKELWPSNWWETQKLLKTCGYKDPRELYICLDGSHYCHWDVMETPDSLCRHCEKKGSIKYYYLGIGVKIQLWCASEEMCKKMMGHWEEKGHWLQGQAPNFTLKEEVWDGSSFNELKWFWNPDSEWMLPVKFQQCGNIISIDEVLASSEVNRKYIITCGECRTRWMHAPVYTKGDPRNIALIGHWDGWQPFGYPGTHSCGIVEVFMMHNDNMLLCVDAAWAKRISRSLKLSSHWRPCKLPRTEKKGKKNEVTKLTMKVIIRCIRALRRYQKRKTKKMSLNLKRETVWWHLLKGVNSA</sequence>
<keyword evidence="3" id="KW-1185">Reference proteome</keyword>
<organism evidence="2 3">
    <name type="scientific">Porites evermanni</name>
    <dbReference type="NCBI Taxonomy" id="104178"/>
    <lineage>
        <taxon>Eukaryota</taxon>
        <taxon>Metazoa</taxon>
        <taxon>Cnidaria</taxon>
        <taxon>Anthozoa</taxon>
        <taxon>Hexacorallia</taxon>
        <taxon>Scleractinia</taxon>
        <taxon>Fungiina</taxon>
        <taxon>Poritidae</taxon>
        <taxon>Porites</taxon>
    </lineage>
</organism>
<evidence type="ECO:0000256" key="1">
    <source>
        <dbReference type="SAM" id="MobiDB-lite"/>
    </source>
</evidence>
<dbReference type="EMBL" id="CALNXI010000446">
    <property type="protein sequence ID" value="CAH3027307.1"/>
    <property type="molecule type" value="Genomic_DNA"/>
</dbReference>
<feature type="region of interest" description="Disordered" evidence="1">
    <location>
        <begin position="45"/>
        <end position="68"/>
    </location>
</feature>
<dbReference type="InterPro" id="IPR010281">
    <property type="entry name" value="DUF885"/>
</dbReference>
<accession>A0ABN8MFQ3</accession>
<dbReference type="PANTHER" id="PTHR33361">
    <property type="entry name" value="GLR0591 PROTEIN"/>
    <property type="match status" value="1"/>
</dbReference>
<reference evidence="2 3" key="1">
    <citation type="submission" date="2022-05" db="EMBL/GenBank/DDBJ databases">
        <authorList>
            <consortium name="Genoscope - CEA"/>
            <person name="William W."/>
        </authorList>
    </citation>
    <scope>NUCLEOTIDE SEQUENCE [LARGE SCALE GENOMIC DNA]</scope>
</reference>
<protein>
    <submittedName>
        <fullName evidence="2">Uncharacterized protein</fullName>
    </submittedName>
</protein>
<gene>
    <name evidence="2" type="ORF">PEVE_00031262</name>
</gene>
<evidence type="ECO:0000313" key="3">
    <source>
        <dbReference type="Proteomes" id="UP001159427"/>
    </source>
</evidence>
<proteinExistence type="predicted"/>
<evidence type="ECO:0000313" key="2">
    <source>
        <dbReference type="EMBL" id="CAH3027307.1"/>
    </source>
</evidence>
<feature type="region of interest" description="Disordered" evidence="1">
    <location>
        <begin position="1"/>
        <end position="22"/>
    </location>
</feature>
<name>A0ABN8MFQ3_9CNID</name>
<dbReference type="PANTHER" id="PTHR33361:SF2">
    <property type="entry name" value="DUF885 DOMAIN-CONTAINING PROTEIN"/>
    <property type="match status" value="1"/>
</dbReference>
<comment type="caution">
    <text evidence="2">The sequence shown here is derived from an EMBL/GenBank/DDBJ whole genome shotgun (WGS) entry which is preliminary data.</text>
</comment>
<dbReference type="Proteomes" id="UP001159427">
    <property type="component" value="Unassembled WGS sequence"/>
</dbReference>